<dbReference type="KEGG" id="kan:IMCC3317_40840"/>
<sequence>MENKSIIEEVKENICEECKGCVVYAKDENGKKYRINANYCNNGSGYIELDLYDDKGDYLETCKLKDFTDSCDLPFKLVVDSEPDCGCL</sequence>
<proteinExistence type="predicted"/>
<name>A0A7L4ZQA7_9FLAO</name>
<dbReference type="EMBL" id="CP019288">
    <property type="protein sequence ID" value="QHI38690.1"/>
    <property type="molecule type" value="Genomic_DNA"/>
</dbReference>
<evidence type="ECO:0000313" key="1">
    <source>
        <dbReference type="EMBL" id="QHI38690.1"/>
    </source>
</evidence>
<evidence type="ECO:0000313" key="2">
    <source>
        <dbReference type="Proteomes" id="UP000464657"/>
    </source>
</evidence>
<dbReference type="AlphaFoldDB" id="A0A7L4ZQA7"/>
<dbReference type="Proteomes" id="UP000464657">
    <property type="component" value="Chromosome"/>
</dbReference>
<organism evidence="1 2">
    <name type="scientific">Kordia antarctica</name>
    <dbReference type="NCBI Taxonomy" id="1218801"/>
    <lineage>
        <taxon>Bacteria</taxon>
        <taxon>Pseudomonadati</taxon>
        <taxon>Bacteroidota</taxon>
        <taxon>Flavobacteriia</taxon>
        <taxon>Flavobacteriales</taxon>
        <taxon>Flavobacteriaceae</taxon>
        <taxon>Kordia</taxon>
    </lineage>
</organism>
<dbReference type="RefSeq" id="WP_160131226.1">
    <property type="nucleotide sequence ID" value="NZ_CP019288.1"/>
</dbReference>
<gene>
    <name evidence="1" type="ORF">IMCC3317_40840</name>
</gene>
<protein>
    <submittedName>
        <fullName evidence="1">Uncharacterized protein</fullName>
    </submittedName>
</protein>
<keyword evidence="2" id="KW-1185">Reference proteome</keyword>
<reference evidence="1 2" key="1">
    <citation type="journal article" date="2013" name="Int. J. Syst. Evol. Microbiol.">
        <title>Kordia antarctica sp. nov., isolated from Antarctic seawater.</title>
        <authorList>
            <person name="Baek K."/>
            <person name="Choi A."/>
            <person name="Kang I."/>
            <person name="Lee K."/>
            <person name="Cho J.C."/>
        </authorList>
    </citation>
    <scope>NUCLEOTIDE SEQUENCE [LARGE SCALE GENOMIC DNA]</scope>
    <source>
        <strain evidence="1 2">IMCC3317</strain>
    </source>
</reference>
<accession>A0A7L4ZQA7</accession>